<sequence length="99" mass="11053">MDYVRVFDVELDRPVYYSGETLSGHVYLEVSENMRLQSVRSGADIDDQGLPCLSVLSVSEYVKLRQALVRSIDEALQTVNESLSLTSASASSFHFPVQH</sequence>
<dbReference type="Proteomes" id="UP000762676">
    <property type="component" value="Unassembled WGS sequence"/>
</dbReference>
<evidence type="ECO:0000313" key="2">
    <source>
        <dbReference type="Proteomes" id="UP000762676"/>
    </source>
</evidence>
<comment type="caution">
    <text evidence="1">The sequence shown here is derived from an EMBL/GenBank/DDBJ whole genome shotgun (WGS) entry which is preliminary data.</text>
</comment>
<proteinExistence type="predicted"/>
<dbReference type="AlphaFoldDB" id="A0AAV4I8W7"/>
<keyword evidence="2" id="KW-1185">Reference proteome</keyword>
<gene>
    <name evidence="1" type="ORF">ElyMa_001236400</name>
</gene>
<protein>
    <submittedName>
        <fullName evidence="1">Arrestin domain protein</fullName>
    </submittedName>
</protein>
<dbReference type="EMBL" id="BMAT01002427">
    <property type="protein sequence ID" value="GFS06874.1"/>
    <property type="molecule type" value="Genomic_DNA"/>
</dbReference>
<dbReference type="Gene3D" id="2.60.40.640">
    <property type="match status" value="1"/>
</dbReference>
<reference evidence="1 2" key="1">
    <citation type="journal article" date="2021" name="Elife">
        <title>Chloroplast acquisition without the gene transfer in kleptoplastic sea slugs, Plakobranchus ocellatus.</title>
        <authorList>
            <person name="Maeda T."/>
            <person name="Takahashi S."/>
            <person name="Yoshida T."/>
            <person name="Shimamura S."/>
            <person name="Takaki Y."/>
            <person name="Nagai Y."/>
            <person name="Toyoda A."/>
            <person name="Suzuki Y."/>
            <person name="Arimoto A."/>
            <person name="Ishii H."/>
            <person name="Satoh N."/>
            <person name="Nishiyama T."/>
            <person name="Hasebe M."/>
            <person name="Maruyama T."/>
            <person name="Minagawa J."/>
            <person name="Obokata J."/>
            <person name="Shigenobu S."/>
        </authorList>
    </citation>
    <scope>NUCLEOTIDE SEQUENCE [LARGE SCALE GENOMIC DNA]</scope>
</reference>
<name>A0AAV4I8W7_9GAST</name>
<dbReference type="InterPro" id="IPR014752">
    <property type="entry name" value="Arrestin-like_C"/>
</dbReference>
<accession>A0AAV4I8W7</accession>
<organism evidence="1 2">
    <name type="scientific">Elysia marginata</name>
    <dbReference type="NCBI Taxonomy" id="1093978"/>
    <lineage>
        <taxon>Eukaryota</taxon>
        <taxon>Metazoa</taxon>
        <taxon>Spiralia</taxon>
        <taxon>Lophotrochozoa</taxon>
        <taxon>Mollusca</taxon>
        <taxon>Gastropoda</taxon>
        <taxon>Heterobranchia</taxon>
        <taxon>Euthyneura</taxon>
        <taxon>Panpulmonata</taxon>
        <taxon>Sacoglossa</taxon>
        <taxon>Placobranchoidea</taxon>
        <taxon>Plakobranchidae</taxon>
        <taxon>Elysia</taxon>
    </lineage>
</organism>
<evidence type="ECO:0000313" key="1">
    <source>
        <dbReference type="EMBL" id="GFS06874.1"/>
    </source>
</evidence>